<evidence type="ECO:0000256" key="1">
    <source>
        <dbReference type="SAM" id="MobiDB-lite"/>
    </source>
</evidence>
<feature type="region of interest" description="Disordered" evidence="1">
    <location>
        <begin position="1"/>
        <end position="57"/>
    </location>
</feature>
<feature type="compositionally biased region" description="Basic and acidic residues" evidence="1">
    <location>
        <begin position="41"/>
        <end position="50"/>
    </location>
</feature>
<dbReference type="Proteomes" id="UP000008144">
    <property type="component" value="Unassembled WGS sequence"/>
</dbReference>
<reference evidence="3" key="1">
    <citation type="journal article" date="2002" name="Science">
        <title>The draft genome of Ciona intestinalis: insights into chordate and vertebrate origins.</title>
        <authorList>
            <person name="Dehal P."/>
            <person name="Satou Y."/>
            <person name="Campbell R.K."/>
            <person name="Chapman J."/>
            <person name="Degnan B."/>
            <person name="De Tomaso A."/>
            <person name="Davidson B."/>
            <person name="Di Gregorio A."/>
            <person name="Gelpke M."/>
            <person name="Goodstein D.M."/>
            <person name="Harafuji N."/>
            <person name="Hastings K.E."/>
            <person name="Ho I."/>
            <person name="Hotta K."/>
            <person name="Huang W."/>
            <person name="Kawashima T."/>
            <person name="Lemaire P."/>
            <person name="Martinez D."/>
            <person name="Meinertzhagen I.A."/>
            <person name="Necula S."/>
            <person name="Nonaka M."/>
            <person name="Putnam N."/>
            <person name="Rash S."/>
            <person name="Saiga H."/>
            <person name="Satake M."/>
            <person name="Terry A."/>
            <person name="Yamada L."/>
            <person name="Wang H.G."/>
            <person name="Awazu S."/>
            <person name="Azumi K."/>
            <person name="Boore J."/>
            <person name="Branno M."/>
            <person name="Chin-Bow S."/>
            <person name="DeSantis R."/>
            <person name="Doyle S."/>
            <person name="Francino P."/>
            <person name="Keys D.N."/>
            <person name="Haga S."/>
            <person name="Hayashi H."/>
            <person name="Hino K."/>
            <person name="Imai K.S."/>
            <person name="Inaba K."/>
            <person name="Kano S."/>
            <person name="Kobayashi K."/>
            <person name="Kobayashi M."/>
            <person name="Lee B.I."/>
            <person name="Makabe K.W."/>
            <person name="Manohar C."/>
            <person name="Matassi G."/>
            <person name="Medina M."/>
            <person name="Mochizuki Y."/>
            <person name="Mount S."/>
            <person name="Morishita T."/>
            <person name="Miura S."/>
            <person name="Nakayama A."/>
            <person name="Nishizaka S."/>
            <person name="Nomoto H."/>
            <person name="Ohta F."/>
            <person name="Oishi K."/>
            <person name="Rigoutsos I."/>
            <person name="Sano M."/>
            <person name="Sasaki A."/>
            <person name="Sasakura Y."/>
            <person name="Shoguchi E."/>
            <person name="Shin-i T."/>
            <person name="Spagnuolo A."/>
            <person name="Stainier D."/>
            <person name="Suzuki M.M."/>
            <person name="Tassy O."/>
            <person name="Takatori N."/>
            <person name="Tokuoka M."/>
            <person name="Yagi K."/>
            <person name="Yoshizaki F."/>
            <person name="Wada S."/>
            <person name="Zhang C."/>
            <person name="Hyatt P.D."/>
            <person name="Larimer F."/>
            <person name="Detter C."/>
            <person name="Doggett N."/>
            <person name="Glavina T."/>
            <person name="Hawkins T."/>
            <person name="Richardson P."/>
            <person name="Lucas S."/>
            <person name="Kohara Y."/>
            <person name="Levine M."/>
            <person name="Satoh N."/>
            <person name="Rokhsar D.S."/>
        </authorList>
    </citation>
    <scope>NUCLEOTIDE SEQUENCE [LARGE SCALE GENOMIC DNA]</scope>
</reference>
<protein>
    <submittedName>
        <fullName evidence="2">Uncharacterized protein</fullName>
    </submittedName>
</protein>
<feature type="compositionally biased region" description="Basic and acidic residues" evidence="1">
    <location>
        <begin position="1"/>
        <end position="22"/>
    </location>
</feature>
<feature type="compositionally biased region" description="Low complexity" evidence="1">
    <location>
        <begin position="25"/>
        <end position="35"/>
    </location>
</feature>
<accession>H2XRD1</accession>
<reference evidence="2" key="3">
    <citation type="submission" date="2025-09" db="UniProtKB">
        <authorList>
            <consortium name="Ensembl"/>
        </authorList>
    </citation>
    <scope>IDENTIFICATION</scope>
</reference>
<organism evidence="2 3">
    <name type="scientific">Ciona intestinalis</name>
    <name type="common">Transparent sea squirt</name>
    <name type="synonym">Ascidia intestinalis</name>
    <dbReference type="NCBI Taxonomy" id="7719"/>
    <lineage>
        <taxon>Eukaryota</taxon>
        <taxon>Metazoa</taxon>
        <taxon>Chordata</taxon>
        <taxon>Tunicata</taxon>
        <taxon>Ascidiacea</taxon>
        <taxon>Phlebobranchia</taxon>
        <taxon>Cionidae</taxon>
        <taxon>Ciona</taxon>
    </lineage>
</organism>
<dbReference type="Ensembl" id="ENSCINT00000034980.1">
    <property type="protein sequence ID" value="ENSCINP00000032215.1"/>
    <property type="gene ID" value="ENSCING00000021514.1"/>
</dbReference>
<dbReference type="AlphaFoldDB" id="H2XRD1"/>
<evidence type="ECO:0000313" key="2">
    <source>
        <dbReference type="Ensembl" id="ENSCINP00000032215.1"/>
    </source>
</evidence>
<sequence>MMPKDIAADRKQKTNPKIKKESAILTSSTTSLNTSRNRKRLREESAKKEATILMSSE</sequence>
<dbReference type="InParanoid" id="H2XRD1"/>
<name>H2XRD1_CIOIN</name>
<dbReference type="HOGENOM" id="CLU_3001576_0_0_1"/>
<evidence type="ECO:0000313" key="3">
    <source>
        <dbReference type="Proteomes" id="UP000008144"/>
    </source>
</evidence>
<proteinExistence type="predicted"/>
<reference evidence="2" key="2">
    <citation type="submission" date="2025-08" db="UniProtKB">
        <authorList>
            <consortium name="Ensembl"/>
        </authorList>
    </citation>
    <scope>IDENTIFICATION</scope>
</reference>
<keyword evidence="3" id="KW-1185">Reference proteome</keyword>